<gene>
    <name evidence="9" type="ORF">CAL29_07895</name>
</gene>
<keyword evidence="3" id="KW-0560">Oxidoreductase</keyword>
<evidence type="ECO:0000256" key="7">
    <source>
        <dbReference type="SAM" id="MobiDB-lite"/>
    </source>
</evidence>
<evidence type="ECO:0000256" key="1">
    <source>
        <dbReference type="ARBA" id="ARBA00022630"/>
    </source>
</evidence>
<evidence type="ECO:0000256" key="6">
    <source>
        <dbReference type="PIRSR" id="PIRSR000337-1"/>
    </source>
</evidence>
<keyword evidence="10" id="KW-1185">Reference proteome</keyword>
<dbReference type="Gene3D" id="3.20.20.30">
    <property type="entry name" value="Luciferase-like domain"/>
    <property type="match status" value="1"/>
</dbReference>
<comment type="caution">
    <text evidence="9">The sequence shown here is derived from an EMBL/GenBank/DDBJ whole genome shotgun (WGS) entry which is preliminary data.</text>
</comment>
<dbReference type="AlphaFoldDB" id="A0A261SLE3"/>
<evidence type="ECO:0000256" key="4">
    <source>
        <dbReference type="ARBA" id="ARBA00023033"/>
    </source>
</evidence>
<protein>
    <submittedName>
        <fullName evidence="9">LLM class flavin-dependent oxidoreductase</fullName>
    </submittedName>
</protein>
<dbReference type="EMBL" id="NEVM01000001">
    <property type="protein sequence ID" value="OZI38238.1"/>
    <property type="molecule type" value="Genomic_DNA"/>
</dbReference>
<reference evidence="10" key="1">
    <citation type="submission" date="2017-05" db="EMBL/GenBank/DDBJ databases">
        <title>Complete and WGS of Bordetella genogroups.</title>
        <authorList>
            <person name="Spilker T."/>
            <person name="Lipuma J."/>
        </authorList>
    </citation>
    <scope>NUCLEOTIDE SEQUENCE [LARGE SCALE GENOMIC DNA]</scope>
    <source>
        <strain evidence="10">AU16122</strain>
    </source>
</reference>
<evidence type="ECO:0000259" key="8">
    <source>
        <dbReference type="Pfam" id="PF00296"/>
    </source>
</evidence>
<comment type="similarity">
    <text evidence="5">Belongs to the NtaA/SnaA/DszA monooxygenase family.</text>
</comment>
<sequence>MNQPRKQMHMGYFHLPVGRHPAAWRRDEARGHPEDLAWAVEVARKAEAGLFDIFFLADNLVGPTPEGNGRGGGFEPLTLLGALAATTSSIGLAATVSTSFSEPFNVARMLASLDHLSGGRVAWNVVTSQVDRAAQNFGQEALPEHDERYARAAEFVEVVKGLWDTWDDGALRLDKESGVYVDLAGVRELNHRGPYYAVRGPLNVSRPPQGRPVIIQAGASEAGIALAGRIAEVAFTAQDTVEDGLAYRRQLEAAASGRTVFDGATLDESASDGTASGRAAAARAASDPTVIDGAGGAPARPLILPGIMPIIGRTPREAREKFAALQARTDVAAGIRQLSGRWGRDLSDCDLDGPVPEPGPRVHGVSRVRMLLNKARSENYTLRDLATLAAASYGHRIVVGSPEEIADDLEHWFRAGAADGFNLIPAGMPDGLYDFVDLVVPELQRRGLYRTRYESGTLRGHLGLPRPAPGQG</sequence>
<dbReference type="PIRSF" id="PIRSF000337">
    <property type="entry name" value="NTA_MOA"/>
    <property type="match status" value="1"/>
</dbReference>
<dbReference type="InterPro" id="IPR051260">
    <property type="entry name" value="Diverse_substr_monoxygenases"/>
</dbReference>
<evidence type="ECO:0000256" key="3">
    <source>
        <dbReference type="ARBA" id="ARBA00023002"/>
    </source>
</evidence>
<dbReference type="NCBIfam" id="TIGR03860">
    <property type="entry name" value="FMN_nitrolo"/>
    <property type="match status" value="1"/>
</dbReference>
<dbReference type="GO" id="GO:0004497">
    <property type="term" value="F:monooxygenase activity"/>
    <property type="evidence" value="ECO:0007669"/>
    <property type="project" value="UniProtKB-KW"/>
</dbReference>
<organism evidence="9 10">
    <name type="scientific">Bordetella genomosp. 10</name>
    <dbReference type="NCBI Taxonomy" id="1416804"/>
    <lineage>
        <taxon>Bacteria</taxon>
        <taxon>Pseudomonadati</taxon>
        <taxon>Pseudomonadota</taxon>
        <taxon>Betaproteobacteria</taxon>
        <taxon>Burkholderiales</taxon>
        <taxon>Alcaligenaceae</taxon>
        <taxon>Bordetella</taxon>
    </lineage>
</organism>
<keyword evidence="4" id="KW-0503">Monooxygenase</keyword>
<dbReference type="Pfam" id="PF00296">
    <property type="entry name" value="Bac_luciferase"/>
    <property type="match status" value="1"/>
</dbReference>
<feature type="binding site" evidence="6">
    <location>
        <position position="145"/>
    </location>
    <ligand>
        <name>FMN</name>
        <dbReference type="ChEBI" id="CHEBI:58210"/>
    </ligand>
</feature>
<feature type="binding site" evidence="6">
    <location>
        <position position="220"/>
    </location>
    <ligand>
        <name>FMN</name>
        <dbReference type="ChEBI" id="CHEBI:58210"/>
    </ligand>
</feature>
<dbReference type="InterPro" id="IPR011251">
    <property type="entry name" value="Luciferase-like_dom"/>
</dbReference>
<dbReference type="InterPro" id="IPR016215">
    <property type="entry name" value="NTA_MOA"/>
</dbReference>
<name>A0A261SLE3_9BORD</name>
<accession>A0A261SLE3</accession>
<feature type="domain" description="Luciferase-like" evidence="8">
    <location>
        <begin position="24"/>
        <end position="417"/>
    </location>
</feature>
<dbReference type="PANTHER" id="PTHR30011">
    <property type="entry name" value="ALKANESULFONATE MONOOXYGENASE-RELATED"/>
    <property type="match status" value="1"/>
</dbReference>
<dbReference type="RefSeq" id="WP_094852339.1">
    <property type="nucleotide sequence ID" value="NZ_NEVM01000001.1"/>
</dbReference>
<dbReference type="GO" id="GO:0016705">
    <property type="term" value="F:oxidoreductase activity, acting on paired donors, with incorporation or reduction of molecular oxygen"/>
    <property type="evidence" value="ECO:0007669"/>
    <property type="project" value="InterPro"/>
</dbReference>
<evidence type="ECO:0000313" key="10">
    <source>
        <dbReference type="Proteomes" id="UP000216020"/>
    </source>
</evidence>
<dbReference type="Proteomes" id="UP000216020">
    <property type="component" value="Unassembled WGS sequence"/>
</dbReference>
<proteinExistence type="inferred from homology"/>
<feature type="binding site" evidence="6">
    <location>
        <position position="58"/>
    </location>
    <ligand>
        <name>FMN</name>
        <dbReference type="ChEBI" id="CHEBI:58210"/>
    </ligand>
</feature>
<dbReference type="OrthoDB" id="4505903at2"/>
<keyword evidence="2 6" id="KW-0288">FMN</keyword>
<dbReference type="InterPro" id="IPR036661">
    <property type="entry name" value="Luciferase-like_sf"/>
</dbReference>
<dbReference type="PANTHER" id="PTHR30011:SF16">
    <property type="entry name" value="C2H2 FINGER DOMAIN TRANSCRIPTION FACTOR (EUROFUNG)-RELATED"/>
    <property type="match status" value="1"/>
</dbReference>
<dbReference type="SUPFAM" id="SSF51679">
    <property type="entry name" value="Bacterial luciferase-like"/>
    <property type="match status" value="1"/>
</dbReference>
<feature type="binding site" evidence="6">
    <location>
        <position position="95"/>
    </location>
    <ligand>
        <name>FMN</name>
        <dbReference type="ChEBI" id="CHEBI:58210"/>
    </ligand>
</feature>
<feature type="compositionally biased region" description="Low complexity" evidence="7">
    <location>
        <begin position="271"/>
        <end position="287"/>
    </location>
</feature>
<feature type="binding site" evidence="6">
    <location>
        <position position="149"/>
    </location>
    <ligand>
        <name>FMN</name>
        <dbReference type="ChEBI" id="CHEBI:58210"/>
    </ligand>
</feature>
<evidence type="ECO:0000256" key="5">
    <source>
        <dbReference type="ARBA" id="ARBA00033748"/>
    </source>
</evidence>
<keyword evidence="1 6" id="KW-0285">Flavoprotein</keyword>
<evidence type="ECO:0000313" key="9">
    <source>
        <dbReference type="EMBL" id="OZI38238.1"/>
    </source>
</evidence>
<evidence type="ECO:0000256" key="2">
    <source>
        <dbReference type="ARBA" id="ARBA00022643"/>
    </source>
</evidence>
<dbReference type="CDD" id="cd01095">
    <property type="entry name" value="Nitrilotriacetate_monoxgenase"/>
    <property type="match status" value="1"/>
</dbReference>
<feature type="region of interest" description="Disordered" evidence="7">
    <location>
        <begin position="267"/>
        <end position="287"/>
    </location>
</feature>